<evidence type="ECO:0000313" key="11">
    <source>
        <dbReference type="Proteomes" id="UP000182126"/>
    </source>
</evidence>
<organism evidence="10 11">
    <name type="scientific">Microbacterium paraoxydans</name>
    <dbReference type="NCBI Taxonomy" id="199592"/>
    <lineage>
        <taxon>Bacteria</taxon>
        <taxon>Bacillati</taxon>
        <taxon>Actinomycetota</taxon>
        <taxon>Actinomycetes</taxon>
        <taxon>Micrococcales</taxon>
        <taxon>Microbacteriaceae</taxon>
        <taxon>Microbacterium</taxon>
    </lineage>
</organism>
<keyword evidence="6 7" id="KW-0472">Membrane</keyword>
<dbReference type="EMBL" id="LT629770">
    <property type="protein sequence ID" value="SDS41289.1"/>
    <property type="molecule type" value="Genomic_DNA"/>
</dbReference>
<keyword evidence="4 7" id="KW-0812">Transmembrane</keyword>
<feature type="compositionally biased region" description="Basic residues" evidence="8">
    <location>
        <begin position="16"/>
        <end position="27"/>
    </location>
</feature>
<dbReference type="GeneID" id="36298462"/>
<dbReference type="PROSITE" id="PS50928">
    <property type="entry name" value="ABC_TM1"/>
    <property type="match status" value="1"/>
</dbReference>
<keyword evidence="2 7" id="KW-0813">Transport</keyword>
<name>A0A1H1S266_9MICO</name>
<evidence type="ECO:0000256" key="3">
    <source>
        <dbReference type="ARBA" id="ARBA00022475"/>
    </source>
</evidence>
<evidence type="ECO:0000313" key="10">
    <source>
        <dbReference type="EMBL" id="SDS41289.1"/>
    </source>
</evidence>
<dbReference type="GO" id="GO:0005886">
    <property type="term" value="C:plasma membrane"/>
    <property type="evidence" value="ECO:0007669"/>
    <property type="project" value="UniProtKB-SubCell"/>
</dbReference>
<evidence type="ECO:0000256" key="8">
    <source>
        <dbReference type="SAM" id="MobiDB-lite"/>
    </source>
</evidence>
<feature type="region of interest" description="Disordered" evidence="8">
    <location>
        <begin position="1"/>
        <end position="27"/>
    </location>
</feature>
<feature type="transmembrane region" description="Helical" evidence="7">
    <location>
        <begin position="33"/>
        <end position="55"/>
    </location>
</feature>
<evidence type="ECO:0000256" key="5">
    <source>
        <dbReference type="ARBA" id="ARBA00022989"/>
    </source>
</evidence>
<comment type="similarity">
    <text evidence="7">Belongs to the binding-protein-dependent transport system permease family.</text>
</comment>
<feature type="transmembrane region" description="Helical" evidence="7">
    <location>
        <begin position="286"/>
        <end position="308"/>
    </location>
</feature>
<reference evidence="10 11" key="1">
    <citation type="submission" date="2016-10" db="EMBL/GenBank/DDBJ databases">
        <authorList>
            <person name="de Groot N.N."/>
        </authorList>
    </citation>
    <scope>NUCLEOTIDE SEQUENCE [LARGE SCALE GENOMIC DNA]</scope>
    <source>
        <strain evidence="10 11">DSM 15019</strain>
    </source>
</reference>
<evidence type="ECO:0000256" key="4">
    <source>
        <dbReference type="ARBA" id="ARBA00022692"/>
    </source>
</evidence>
<dbReference type="PANTHER" id="PTHR43005:SF1">
    <property type="entry name" value="SPERMIDINE_PUTRESCINE TRANSPORT SYSTEM PERMEASE PROTEIN"/>
    <property type="match status" value="1"/>
</dbReference>
<gene>
    <name evidence="10" type="ORF">SAMN04489809_1799</name>
</gene>
<dbReference type="Pfam" id="PF00528">
    <property type="entry name" value="BPD_transp_1"/>
    <property type="match status" value="1"/>
</dbReference>
<dbReference type="Gene3D" id="1.10.3720.10">
    <property type="entry name" value="MetI-like"/>
    <property type="match status" value="1"/>
</dbReference>
<evidence type="ECO:0000256" key="2">
    <source>
        <dbReference type="ARBA" id="ARBA00022448"/>
    </source>
</evidence>
<keyword evidence="5 7" id="KW-1133">Transmembrane helix</keyword>
<dbReference type="GO" id="GO:0055085">
    <property type="term" value="P:transmembrane transport"/>
    <property type="evidence" value="ECO:0007669"/>
    <property type="project" value="InterPro"/>
</dbReference>
<dbReference type="Proteomes" id="UP000182126">
    <property type="component" value="Chromosome I"/>
</dbReference>
<comment type="subcellular location">
    <subcellularLocation>
        <location evidence="1 7">Cell membrane</location>
        <topology evidence="1 7">Multi-pass membrane protein</topology>
    </subcellularLocation>
</comment>
<dbReference type="InterPro" id="IPR000515">
    <property type="entry name" value="MetI-like"/>
</dbReference>
<evidence type="ECO:0000256" key="6">
    <source>
        <dbReference type="ARBA" id="ARBA00023136"/>
    </source>
</evidence>
<feature type="transmembrane region" description="Helical" evidence="7">
    <location>
        <begin position="97"/>
        <end position="118"/>
    </location>
</feature>
<feature type="domain" description="ABC transmembrane type-1" evidence="9">
    <location>
        <begin position="93"/>
        <end position="307"/>
    </location>
</feature>
<dbReference type="PANTHER" id="PTHR43005">
    <property type="entry name" value="BLR7065 PROTEIN"/>
    <property type="match status" value="1"/>
</dbReference>
<proteinExistence type="inferred from homology"/>
<keyword evidence="3" id="KW-1003">Cell membrane</keyword>
<dbReference type="InterPro" id="IPR035906">
    <property type="entry name" value="MetI-like_sf"/>
</dbReference>
<dbReference type="RefSeq" id="WP_083370946.1">
    <property type="nucleotide sequence ID" value="NZ_LT629770.1"/>
</dbReference>
<protein>
    <submittedName>
        <fullName evidence="10">Carbohydrate ABC transporter membrane protein 1, CUT1 family</fullName>
    </submittedName>
</protein>
<evidence type="ECO:0000256" key="1">
    <source>
        <dbReference type="ARBA" id="ARBA00004651"/>
    </source>
</evidence>
<dbReference type="AlphaFoldDB" id="A0A1H1S266"/>
<evidence type="ECO:0000256" key="7">
    <source>
        <dbReference type="RuleBase" id="RU363032"/>
    </source>
</evidence>
<evidence type="ECO:0000259" key="9">
    <source>
        <dbReference type="PROSITE" id="PS50928"/>
    </source>
</evidence>
<accession>A0A1H1S266</accession>
<feature type="transmembrane region" description="Helical" evidence="7">
    <location>
        <begin position="130"/>
        <end position="150"/>
    </location>
</feature>
<feature type="transmembrane region" description="Helical" evidence="7">
    <location>
        <begin position="226"/>
        <end position="249"/>
    </location>
</feature>
<sequence length="317" mass="34192">MASSTLTEAVVTGRPAPRRPVTRPRRRARRGSVAPLVLLAPAIVLVAVFAGYPLVRSIWFSFNDVSVFTGVLEFVGFQNFASVIGTAEFAPTLGRTAFWTFGAVALQLIGGLSLALMLNNRFPLRGVYRGLIMIPWATPSVLVALMWKWILDPNNGALNQWLLNAGVIDAPIEFLSQNSTALPTLVMIDVWQGIPLFAIMILAALQSVSGELKESAQIDGCGPVGVFRHVVLPAILPTILITTLLRLIWTSNCVDLIFILTGGGPGTSSTTLALESYLTTYKASDFGAGAAYAVIQALFLAVFIALYVRLTRKDTTR</sequence>
<dbReference type="SUPFAM" id="SSF161098">
    <property type="entry name" value="MetI-like"/>
    <property type="match status" value="1"/>
</dbReference>
<dbReference type="CDD" id="cd06261">
    <property type="entry name" value="TM_PBP2"/>
    <property type="match status" value="1"/>
</dbReference>
<dbReference type="eggNOG" id="COG1175">
    <property type="taxonomic scope" value="Bacteria"/>
</dbReference>